<dbReference type="SUPFAM" id="SSF51569">
    <property type="entry name" value="Aldolase"/>
    <property type="match status" value="1"/>
</dbReference>
<feature type="active site" description="Schiff-base intermediate with substrate" evidence="3">
    <location>
        <position position="167"/>
    </location>
</feature>
<evidence type="ECO:0000256" key="1">
    <source>
        <dbReference type="ARBA" id="ARBA00023239"/>
    </source>
</evidence>
<evidence type="ECO:0000256" key="3">
    <source>
        <dbReference type="PIRSR" id="PIRSR001365-1"/>
    </source>
</evidence>
<evidence type="ECO:0000313" key="5">
    <source>
        <dbReference type="EMBL" id="CTQ73158.1"/>
    </source>
</evidence>
<reference evidence="6" key="1">
    <citation type="submission" date="2015-07" db="EMBL/GenBank/DDBJ databases">
        <authorList>
            <person name="Rodrigo-Torres Lidia"/>
            <person name="Arahal R.David."/>
        </authorList>
    </citation>
    <scope>NUCLEOTIDE SEQUENCE [LARGE SCALE GENOMIC DNA]</scope>
    <source>
        <strain evidence="6">CECT 5096</strain>
    </source>
</reference>
<dbReference type="Gene3D" id="3.20.20.70">
    <property type="entry name" value="Aldolase class I"/>
    <property type="match status" value="1"/>
</dbReference>
<dbReference type="EMBL" id="CXWC01000011">
    <property type="protein sequence ID" value="CTQ73158.1"/>
    <property type="molecule type" value="Genomic_DNA"/>
</dbReference>
<dbReference type="SMART" id="SM01130">
    <property type="entry name" value="DHDPS"/>
    <property type="match status" value="1"/>
</dbReference>
<dbReference type="PIRSF" id="PIRSF001365">
    <property type="entry name" value="DHDPS"/>
    <property type="match status" value="1"/>
</dbReference>
<dbReference type="GeneID" id="97670889"/>
<proteinExistence type="inferred from homology"/>
<dbReference type="InterPro" id="IPR013785">
    <property type="entry name" value="Aldolase_TIM"/>
</dbReference>
<dbReference type="STRING" id="311410.LA5095_00410"/>
<sequence length="288" mass="30211">MAQFGVLTALLTPFTDDGCIDVARLATHAASVVSRGVSGVTLFGTTGEGASIAASERHIGISALLETGLSCNRIVLGVYGSAAADVAAQIDEGMRAGITRFLVPPPCYFGNAGEDGVFRWFAELLALSNSQAGIILYNIPQVTGVGISSSLTKRLKEANPERIVAIKDSSGDWANAVRLLESKLLPVLIGDERLLHKAVPMGCVGSITGVANLYPERLCNIITSSTEDTMLTQTVDRIVALPVIPTLKVLLANALGDPVWENVRAPLTRLTAEQKSEILAAEGKGMAA</sequence>
<comment type="similarity">
    <text evidence="2">Belongs to the DapA family.</text>
</comment>
<dbReference type="PANTHER" id="PTHR12128">
    <property type="entry name" value="DIHYDRODIPICOLINATE SYNTHASE"/>
    <property type="match status" value="1"/>
</dbReference>
<dbReference type="GO" id="GO:0008840">
    <property type="term" value="F:4-hydroxy-tetrahydrodipicolinate synthase activity"/>
    <property type="evidence" value="ECO:0007669"/>
    <property type="project" value="UniProtKB-EC"/>
</dbReference>
<organism evidence="5 6">
    <name type="scientific">Roseibium album</name>
    <dbReference type="NCBI Taxonomy" id="311410"/>
    <lineage>
        <taxon>Bacteria</taxon>
        <taxon>Pseudomonadati</taxon>
        <taxon>Pseudomonadota</taxon>
        <taxon>Alphaproteobacteria</taxon>
        <taxon>Hyphomicrobiales</taxon>
        <taxon>Stappiaceae</taxon>
        <taxon>Roseibium</taxon>
    </lineage>
</organism>
<evidence type="ECO:0000256" key="2">
    <source>
        <dbReference type="PIRNR" id="PIRNR001365"/>
    </source>
</evidence>
<dbReference type="InterPro" id="IPR002220">
    <property type="entry name" value="DapA-like"/>
</dbReference>
<dbReference type="Proteomes" id="UP000049983">
    <property type="component" value="Unassembled WGS sequence"/>
</dbReference>
<dbReference type="RefSeq" id="WP_055111487.1">
    <property type="nucleotide sequence ID" value="NZ_CANKXR010000001.1"/>
</dbReference>
<feature type="active site" description="Proton donor/acceptor" evidence="3">
    <location>
        <position position="137"/>
    </location>
</feature>
<dbReference type="EC" id="4.3.3.7" evidence="5"/>
<dbReference type="AlphaFoldDB" id="A0A0M6ZF25"/>
<keyword evidence="1 2" id="KW-0456">Lyase</keyword>
<dbReference type="Pfam" id="PF00701">
    <property type="entry name" value="DHDPS"/>
    <property type="match status" value="1"/>
</dbReference>
<feature type="binding site" evidence="4">
    <location>
        <position position="207"/>
    </location>
    <ligand>
        <name>pyruvate</name>
        <dbReference type="ChEBI" id="CHEBI:15361"/>
    </ligand>
</feature>
<protein>
    <submittedName>
        <fullName evidence="5">4-hydroxy-tetrahydrodipicolinate synthase</fullName>
        <ecNumber evidence="5">4.3.3.7</ecNumber>
    </submittedName>
</protein>
<dbReference type="PANTHER" id="PTHR12128:SF67">
    <property type="entry name" value="BLR3884 PROTEIN"/>
    <property type="match status" value="1"/>
</dbReference>
<dbReference type="PRINTS" id="PR00146">
    <property type="entry name" value="DHPICSNTHASE"/>
</dbReference>
<dbReference type="CDD" id="cd00408">
    <property type="entry name" value="DHDPS-like"/>
    <property type="match status" value="1"/>
</dbReference>
<evidence type="ECO:0000256" key="4">
    <source>
        <dbReference type="PIRSR" id="PIRSR001365-2"/>
    </source>
</evidence>
<evidence type="ECO:0000313" key="6">
    <source>
        <dbReference type="Proteomes" id="UP000049983"/>
    </source>
</evidence>
<feature type="binding site" evidence="4">
    <location>
        <position position="46"/>
    </location>
    <ligand>
        <name>pyruvate</name>
        <dbReference type="ChEBI" id="CHEBI:15361"/>
    </ligand>
</feature>
<name>A0A0M6ZF25_9HYPH</name>
<dbReference type="OrthoDB" id="9782828at2"/>
<accession>A0A0M6ZF25</accession>
<keyword evidence="6" id="KW-1185">Reference proteome</keyword>
<gene>
    <name evidence="5" type="primary">dapA_4</name>
    <name evidence="5" type="ORF">LA5096_03550</name>
</gene>